<dbReference type="Proteomes" id="UP000030689">
    <property type="component" value="Unassembled WGS sequence"/>
</dbReference>
<dbReference type="PANTHER" id="PTHR35476">
    <property type="entry name" value="MUCIN-LIKE PROTEIN"/>
    <property type="match status" value="1"/>
</dbReference>
<dbReference type="Gramene" id="ESQ53963">
    <property type="protein sequence ID" value="ESQ53963"/>
    <property type="gene ID" value="EUTSA_v10026429mg"/>
</dbReference>
<evidence type="ECO:0000313" key="3">
    <source>
        <dbReference type="Proteomes" id="UP000030689"/>
    </source>
</evidence>
<dbReference type="EMBL" id="KI517384">
    <property type="protein sequence ID" value="ESQ53963.1"/>
    <property type="molecule type" value="Genomic_DNA"/>
</dbReference>
<dbReference type="InterPro" id="IPR052851">
    <property type="entry name" value="GCD1_mitochondrial"/>
</dbReference>
<dbReference type="PANTHER" id="PTHR35476:SF3">
    <property type="entry name" value="SMALL RIBOSOMAL SUBUNIT PROTEIN MS75"/>
    <property type="match status" value="1"/>
</dbReference>
<name>V4MMB4_EUTSA</name>
<sequence length="164" mass="18966">MYNLRKSGSDGFEGDDNGWDIPTGGSFGDTESDDLDWDVKSMWSFGLTKEHFNGVSVLHQKNTASDSGDVMSRLGPKEVSMVNEMKEYDDLIKEIEQDNSHSRAFVDGIKQRMMEMSVLLKQVKEPAARRSYIKDSEKIEMYRLHKENPEVYTVERLAKDYRRR</sequence>
<evidence type="ECO:0000313" key="2">
    <source>
        <dbReference type="EMBL" id="ESQ53963.1"/>
    </source>
</evidence>
<keyword evidence="3" id="KW-1185">Reference proteome</keyword>
<organism evidence="2 3">
    <name type="scientific">Eutrema salsugineum</name>
    <name type="common">Saltwater cress</name>
    <name type="synonym">Sisymbrium salsugineum</name>
    <dbReference type="NCBI Taxonomy" id="72664"/>
    <lineage>
        <taxon>Eukaryota</taxon>
        <taxon>Viridiplantae</taxon>
        <taxon>Streptophyta</taxon>
        <taxon>Embryophyta</taxon>
        <taxon>Tracheophyta</taxon>
        <taxon>Spermatophyta</taxon>
        <taxon>Magnoliopsida</taxon>
        <taxon>eudicotyledons</taxon>
        <taxon>Gunneridae</taxon>
        <taxon>Pentapetalae</taxon>
        <taxon>rosids</taxon>
        <taxon>malvids</taxon>
        <taxon>Brassicales</taxon>
        <taxon>Brassicaceae</taxon>
        <taxon>Eutremeae</taxon>
        <taxon>Eutrema</taxon>
    </lineage>
</organism>
<accession>V4MMB4</accession>
<dbReference type="KEGG" id="eus:EUTSA_v10026429mg"/>
<evidence type="ECO:0000256" key="1">
    <source>
        <dbReference type="SAM" id="MobiDB-lite"/>
    </source>
</evidence>
<proteinExistence type="predicted"/>
<protein>
    <submittedName>
        <fullName evidence="2">Uncharacterized protein</fullName>
    </submittedName>
</protein>
<gene>
    <name evidence="2" type="ORF">EUTSA_v10026429mg</name>
</gene>
<feature type="region of interest" description="Disordered" evidence="1">
    <location>
        <begin position="1"/>
        <end position="27"/>
    </location>
</feature>
<reference evidence="2 3" key="1">
    <citation type="journal article" date="2013" name="Front. Plant Sci.">
        <title>The Reference Genome of the Halophytic Plant Eutrema salsugineum.</title>
        <authorList>
            <person name="Yang R."/>
            <person name="Jarvis D.E."/>
            <person name="Chen H."/>
            <person name="Beilstein M.A."/>
            <person name="Grimwood J."/>
            <person name="Jenkins J."/>
            <person name="Shu S."/>
            <person name="Prochnik S."/>
            <person name="Xin M."/>
            <person name="Ma C."/>
            <person name="Schmutz J."/>
            <person name="Wing R.A."/>
            <person name="Mitchell-Olds T."/>
            <person name="Schumaker K.S."/>
            <person name="Wang X."/>
        </authorList>
    </citation>
    <scope>NUCLEOTIDE SEQUENCE [LARGE SCALE GENOMIC DNA]</scope>
</reference>
<dbReference type="AlphaFoldDB" id="V4MMB4"/>
<dbReference type="STRING" id="72664.V4MMB4"/>
<dbReference type="eggNOG" id="ENOG502QPTE">
    <property type="taxonomic scope" value="Eukaryota"/>
</dbReference>